<name>A0A8B7P6A3_HYAAZ</name>
<reference evidence="2 3" key="1">
    <citation type="submission" date="2025-04" db="UniProtKB">
        <authorList>
            <consortium name="RefSeq"/>
        </authorList>
    </citation>
    <scope>IDENTIFICATION</scope>
    <source>
        <tissue evidence="2 3">Whole organism</tissue>
    </source>
</reference>
<accession>A0A8B7P6A3</accession>
<evidence type="ECO:0000313" key="2">
    <source>
        <dbReference type="RefSeq" id="XP_018021689.1"/>
    </source>
</evidence>
<dbReference type="Proteomes" id="UP000694843">
    <property type="component" value="Unplaced"/>
</dbReference>
<dbReference type="GeneID" id="108677896"/>
<sequence>MVKHLEAETLNGVRYGNLDEISRCMHLSDFTRCYRKSTLIPHRLGSKVVDTDSVDSVLWFAPALPPEEHNMYGNVSFTISMCELNARFSFNFYYIDRIEFATHTSTRVLFTEHDYDNVFEVVDFKEYGSPLKRSRWRHAIQCESGHSYEHDHRVEIAIEADKENRDWLFRNCKLIANNHSSANTPTHSKKRPYEKSYCHRHNFFGDHCPSDFSTKQTRKLVLSQYKKKYIF</sequence>
<keyword evidence="1" id="KW-1185">Reference proteome</keyword>
<evidence type="ECO:0000313" key="1">
    <source>
        <dbReference type="Proteomes" id="UP000694843"/>
    </source>
</evidence>
<dbReference type="AlphaFoldDB" id="A0A8B7P6A3"/>
<dbReference type="RefSeq" id="XP_018021689.1">
    <property type="nucleotide sequence ID" value="XM_018166200.2"/>
</dbReference>
<organism evidence="1 2">
    <name type="scientific">Hyalella azteca</name>
    <name type="common">Amphipod</name>
    <dbReference type="NCBI Taxonomy" id="294128"/>
    <lineage>
        <taxon>Eukaryota</taxon>
        <taxon>Metazoa</taxon>
        <taxon>Ecdysozoa</taxon>
        <taxon>Arthropoda</taxon>
        <taxon>Crustacea</taxon>
        <taxon>Multicrustacea</taxon>
        <taxon>Malacostraca</taxon>
        <taxon>Eumalacostraca</taxon>
        <taxon>Peracarida</taxon>
        <taxon>Amphipoda</taxon>
        <taxon>Senticaudata</taxon>
        <taxon>Talitrida</taxon>
        <taxon>Talitroidea</taxon>
        <taxon>Hyalellidae</taxon>
        <taxon>Hyalella</taxon>
    </lineage>
</organism>
<evidence type="ECO:0000313" key="3">
    <source>
        <dbReference type="RefSeq" id="XP_047736751.1"/>
    </source>
</evidence>
<protein>
    <submittedName>
        <fullName evidence="2 3">Uncharacterized protein LOC108677896</fullName>
    </submittedName>
</protein>
<dbReference type="OrthoDB" id="6392171at2759"/>
<proteinExistence type="predicted"/>
<gene>
    <name evidence="2 3" type="primary">LOC108677896</name>
</gene>
<dbReference type="RefSeq" id="XP_047736751.1">
    <property type="nucleotide sequence ID" value="XM_047880795.1"/>
</dbReference>
<dbReference type="KEGG" id="hazt:108677896"/>